<dbReference type="EMBL" id="WTPW01000476">
    <property type="protein sequence ID" value="KAF0507780.1"/>
    <property type="molecule type" value="Genomic_DNA"/>
</dbReference>
<accession>A0A8H4EKX4</accession>
<dbReference type="AlphaFoldDB" id="A0A8H4EKX4"/>
<evidence type="ECO:0000313" key="1">
    <source>
        <dbReference type="EMBL" id="KAF0507780.1"/>
    </source>
</evidence>
<proteinExistence type="predicted"/>
<evidence type="ECO:0000313" key="2">
    <source>
        <dbReference type="Proteomes" id="UP000439903"/>
    </source>
</evidence>
<name>A0A8H4EKX4_GIGMA</name>
<reference evidence="1 2" key="1">
    <citation type="journal article" date="2019" name="Environ. Microbiol.">
        <title>At the nexus of three kingdoms: the genome of the mycorrhizal fungus Gigaspora margarita provides insights into plant, endobacterial and fungal interactions.</title>
        <authorList>
            <person name="Venice F."/>
            <person name="Ghignone S."/>
            <person name="Salvioli di Fossalunga A."/>
            <person name="Amselem J."/>
            <person name="Novero M."/>
            <person name="Xianan X."/>
            <person name="Sedzielewska Toro K."/>
            <person name="Morin E."/>
            <person name="Lipzen A."/>
            <person name="Grigoriev I.V."/>
            <person name="Henrissat B."/>
            <person name="Martin F.M."/>
            <person name="Bonfante P."/>
        </authorList>
    </citation>
    <scope>NUCLEOTIDE SEQUENCE [LARGE SCALE GENOMIC DNA]</scope>
    <source>
        <strain evidence="1 2">BEG34</strain>
    </source>
</reference>
<organism evidence="1 2">
    <name type="scientific">Gigaspora margarita</name>
    <dbReference type="NCBI Taxonomy" id="4874"/>
    <lineage>
        <taxon>Eukaryota</taxon>
        <taxon>Fungi</taxon>
        <taxon>Fungi incertae sedis</taxon>
        <taxon>Mucoromycota</taxon>
        <taxon>Glomeromycotina</taxon>
        <taxon>Glomeromycetes</taxon>
        <taxon>Diversisporales</taxon>
        <taxon>Gigasporaceae</taxon>
        <taxon>Gigaspora</taxon>
    </lineage>
</organism>
<sequence length="111" mass="13171">MVSNYYKNTITLPQECYYFTARTPIKLHKNAIESQQEQYQITTRIPSLYCKNAVNYHKNTSKNNVKLPQAAKSLQECYIIKELEKHQKNLQKYYTRSKNVLVLVVIKIKKK</sequence>
<dbReference type="Proteomes" id="UP000439903">
    <property type="component" value="Unassembled WGS sequence"/>
</dbReference>
<keyword evidence="2" id="KW-1185">Reference proteome</keyword>
<protein>
    <submittedName>
        <fullName evidence="1">Uncharacterized protein</fullName>
    </submittedName>
</protein>
<gene>
    <name evidence="1" type="ORF">F8M41_018920</name>
</gene>
<comment type="caution">
    <text evidence="1">The sequence shown here is derived from an EMBL/GenBank/DDBJ whole genome shotgun (WGS) entry which is preliminary data.</text>
</comment>